<dbReference type="RefSeq" id="WP_042208296.1">
    <property type="nucleotide sequence ID" value="NZ_CP009288.1"/>
</dbReference>
<name>A0A089HUV1_PAEDU</name>
<dbReference type="Proteomes" id="UP000029409">
    <property type="component" value="Chromosome"/>
</dbReference>
<keyword evidence="1" id="KW-0732">Signal</keyword>
<dbReference type="AlphaFoldDB" id="A0A089HUV1"/>
<dbReference type="eggNOG" id="ENOG503071S">
    <property type="taxonomic scope" value="Bacteria"/>
</dbReference>
<organism evidence="2 3">
    <name type="scientific">Paenibacillus durus</name>
    <name type="common">Paenibacillus azotofixans</name>
    <dbReference type="NCBI Taxonomy" id="44251"/>
    <lineage>
        <taxon>Bacteria</taxon>
        <taxon>Bacillati</taxon>
        <taxon>Bacillota</taxon>
        <taxon>Bacilli</taxon>
        <taxon>Bacillales</taxon>
        <taxon>Paenibacillaceae</taxon>
        <taxon>Paenibacillus</taxon>
    </lineage>
</organism>
<proteinExistence type="predicted"/>
<reference evidence="2 3" key="1">
    <citation type="submission" date="2014-08" db="EMBL/GenBank/DDBJ databases">
        <title>Comparative genomics of the Paenibacillus odorifer group.</title>
        <authorList>
            <person name="den Bakker H.C."/>
            <person name="Tsai Y.-C."/>
            <person name="Martin N."/>
            <person name="Korlach J."/>
            <person name="Wiedmann M."/>
        </authorList>
    </citation>
    <scope>NUCLEOTIDE SEQUENCE [LARGE SCALE GENOMIC DNA]</scope>
    <source>
        <strain evidence="2 3">DSM 1735</strain>
    </source>
</reference>
<gene>
    <name evidence="2" type="ORF">PDUR_23600</name>
</gene>
<accession>A0A089HUV1</accession>
<feature type="chain" id="PRO_5039057881" description="Lipocalin-like domain-containing protein" evidence="1">
    <location>
        <begin position="20"/>
        <end position="178"/>
    </location>
</feature>
<protein>
    <recommendedName>
        <fullName evidence="4">Lipocalin-like domain-containing protein</fullName>
    </recommendedName>
</protein>
<feature type="signal peptide" evidence="1">
    <location>
        <begin position="1"/>
        <end position="19"/>
    </location>
</feature>
<dbReference type="KEGG" id="pdu:PDUR_23600"/>
<evidence type="ECO:0000313" key="2">
    <source>
        <dbReference type="EMBL" id="AIQ14540.1"/>
    </source>
</evidence>
<dbReference type="PROSITE" id="PS51257">
    <property type="entry name" value="PROKAR_LIPOPROTEIN"/>
    <property type="match status" value="1"/>
</dbReference>
<evidence type="ECO:0008006" key="4">
    <source>
        <dbReference type="Google" id="ProtNLM"/>
    </source>
</evidence>
<keyword evidence="3" id="KW-1185">Reference proteome</keyword>
<dbReference type="EMBL" id="CP009288">
    <property type="protein sequence ID" value="AIQ14540.1"/>
    <property type="molecule type" value="Genomic_DNA"/>
</dbReference>
<sequence>MKIGLLAVILIMNTFLSTACGTKIESTKPVIPSTVAETSDSSLSPKLDSIQSIMGTWKIVHVYAYGQGGSSNDEDDIKKLIGTEISFSSNSIKFGGEAEVKPIYYKVSKSSDEKFLSDIYWLQESTDLNVETLKEISIYHDESLTDFYYGSGNITYLSDKGDFLIDEGGDIFELVKKK</sequence>
<dbReference type="OrthoDB" id="2660476at2"/>
<evidence type="ECO:0000256" key="1">
    <source>
        <dbReference type="SAM" id="SignalP"/>
    </source>
</evidence>
<dbReference type="STRING" id="44251.PDUR_23600"/>
<evidence type="ECO:0000313" key="3">
    <source>
        <dbReference type="Proteomes" id="UP000029409"/>
    </source>
</evidence>